<evidence type="ECO:0000259" key="5">
    <source>
        <dbReference type="Pfam" id="PF02278"/>
    </source>
</evidence>
<sequence length="783" mass="85252">MVAFKPILLALVGALGMSVVYGAPAVNGSLATVQHTFMQAQVNMTSTSSSKKWASALSASGSWSDIDYTSGCPARRASWPAVSHWSRLASMAISYYNNPSNNSALLSKIQLGMDYWFDNDYTSLDCVDLGGLTNATCPCGTPGLWNTNWYDQVIGVAKPASVACLFVQKDLSSNATDGCTRIMTRSWSRIDTWIYGLGQVTGANTLDVSSVGLSLALFTANETLMQEVFSHANGQVITLPDPNDGLKTDGSFFQHDGVLYNGNYGMVFANDFLLFAAAAVGTPYEATSSQKEVFTQLLEGTEWMSFYDSVANVLRWEYSSLGRMVSMSSYSPFDVNINQYPNGTSTWTEYPSISASAKRLMTTGKSANPGNLNGNKMFWDADYMIMRRSNYVVSLKMFSSRIRNTECVNLQNIKGYHLSDGLVYTYLTGNEYVDIFPTWDWYLLPGTTAAYGANPLTCDTASVFGNNSFVGGVSDGNIGVAAMQYTDPTSVSANTTEWNKGWFFFDNQYVVVGNNIRTNTNDDFYSVLDQRKLNGSVYTSADSKVPVPTNSTTNYTNPQWLWHDNIGYVFLNNTAPTLSVSPSQQSGNWSSIAIDTNVVTMDVFKSYITHSNSTASQPSSLAYIVDIGVSYSQFQRQAPLLKATIQLLANNQQVSSVLYLSDLTLGSIFWQATSLSLPTSSPFSLQLSKGKQHSLFSLSVDQPSIVLMQPNIHNGTVSVSVSDPTQSQTTLNLRVSNAFLKCSKASSTGFSCKNKGGVLQIRVTLPSEQMAGSTISGSLKFGL</sequence>
<dbReference type="SUPFAM" id="SSF74650">
    <property type="entry name" value="Galactose mutarotase-like"/>
    <property type="match status" value="1"/>
</dbReference>
<dbReference type="SUPFAM" id="SSF49863">
    <property type="entry name" value="Hyaluronate lyase-like, C-terminal domain"/>
    <property type="match status" value="1"/>
</dbReference>
<dbReference type="Gene3D" id="2.70.98.10">
    <property type="match status" value="1"/>
</dbReference>
<evidence type="ECO:0000313" key="8">
    <source>
        <dbReference type="EMBL" id="KAG2177091.1"/>
    </source>
</evidence>
<keyword evidence="9" id="KW-1185">Reference proteome</keyword>
<proteinExistence type="inferred from homology"/>
<keyword evidence="3" id="KW-0456">Lyase</keyword>
<dbReference type="PANTHER" id="PTHR38481:SF1">
    <property type="entry name" value="HYALURONATE LYASE"/>
    <property type="match status" value="1"/>
</dbReference>
<dbReference type="Gene3D" id="1.50.10.100">
    <property type="entry name" value="Chondroitin AC/alginate lyase"/>
    <property type="match status" value="1"/>
</dbReference>
<evidence type="ECO:0000259" key="6">
    <source>
        <dbReference type="Pfam" id="PF02884"/>
    </source>
</evidence>
<evidence type="ECO:0000256" key="4">
    <source>
        <dbReference type="SAM" id="SignalP"/>
    </source>
</evidence>
<feature type="domain" description="Polysaccharide lyase 8 N-terminal alpha-helical" evidence="7">
    <location>
        <begin position="147"/>
        <end position="301"/>
    </location>
</feature>
<dbReference type="SUPFAM" id="SSF48230">
    <property type="entry name" value="Chondroitin AC/alginate lyase"/>
    <property type="match status" value="1"/>
</dbReference>
<dbReference type="InterPro" id="IPR011013">
    <property type="entry name" value="Gal_mutarotase_sf_dom"/>
</dbReference>
<feature type="domain" description="Polysaccharide lyase family 8 central" evidence="5">
    <location>
        <begin position="375"/>
        <end position="625"/>
    </location>
</feature>
<dbReference type="AlphaFoldDB" id="A0A8H7PPV1"/>
<dbReference type="Gene3D" id="2.60.220.10">
    <property type="entry name" value="Polysaccharide lyase family 8-like, C-terminal"/>
    <property type="match status" value="1"/>
</dbReference>
<evidence type="ECO:0000256" key="2">
    <source>
        <dbReference type="ARBA" id="ARBA00022729"/>
    </source>
</evidence>
<feature type="domain" description="Polysaccharide lyase family 8 C-terminal" evidence="6">
    <location>
        <begin position="647"/>
        <end position="731"/>
    </location>
</feature>
<comment type="caution">
    <text evidence="8">The sequence shown here is derived from an EMBL/GenBank/DDBJ whole genome shotgun (WGS) entry which is preliminary data.</text>
</comment>
<dbReference type="Pfam" id="PF02884">
    <property type="entry name" value="Lyase_8_C"/>
    <property type="match status" value="1"/>
</dbReference>
<name>A0A8H7PPV1_MORIS</name>
<keyword evidence="2 4" id="KW-0732">Signal</keyword>
<dbReference type="EMBL" id="JAEPQZ010000009">
    <property type="protein sequence ID" value="KAG2177091.1"/>
    <property type="molecule type" value="Genomic_DNA"/>
</dbReference>
<dbReference type="InterPro" id="IPR003159">
    <property type="entry name" value="Lyase_8_central_dom"/>
</dbReference>
<evidence type="ECO:0000256" key="3">
    <source>
        <dbReference type="ARBA" id="ARBA00023239"/>
    </source>
</evidence>
<dbReference type="Proteomes" id="UP000654370">
    <property type="component" value="Unassembled WGS sequence"/>
</dbReference>
<dbReference type="OrthoDB" id="5980780at2759"/>
<protein>
    <recommendedName>
        <fullName evidence="10">Polysaccharide lyase family 8 protein</fullName>
    </recommendedName>
</protein>
<dbReference type="InterPro" id="IPR038970">
    <property type="entry name" value="Lyase_8"/>
</dbReference>
<dbReference type="InterPro" id="IPR014718">
    <property type="entry name" value="GH-type_carb-bd"/>
</dbReference>
<comment type="similarity">
    <text evidence="1">Belongs to the polysaccharide lyase 8 family.</text>
</comment>
<dbReference type="GO" id="GO:0016837">
    <property type="term" value="F:carbon-oxygen lyase activity, acting on polysaccharides"/>
    <property type="evidence" value="ECO:0007669"/>
    <property type="project" value="UniProtKB-ARBA"/>
</dbReference>
<gene>
    <name evidence="8" type="ORF">INT43_007747</name>
</gene>
<dbReference type="InterPro" id="IPR004103">
    <property type="entry name" value="Lyase_8_C"/>
</dbReference>
<evidence type="ECO:0000256" key="1">
    <source>
        <dbReference type="ARBA" id="ARBA00006699"/>
    </source>
</evidence>
<accession>A0A8H7PPV1</accession>
<dbReference type="GO" id="GO:0005975">
    <property type="term" value="P:carbohydrate metabolic process"/>
    <property type="evidence" value="ECO:0007669"/>
    <property type="project" value="InterPro"/>
</dbReference>
<evidence type="ECO:0008006" key="10">
    <source>
        <dbReference type="Google" id="ProtNLM"/>
    </source>
</evidence>
<dbReference type="PANTHER" id="PTHR38481">
    <property type="entry name" value="HYALURONATE LYASE"/>
    <property type="match status" value="1"/>
</dbReference>
<dbReference type="InterPro" id="IPR011071">
    <property type="entry name" value="Lyase_8-like_C"/>
</dbReference>
<dbReference type="InterPro" id="IPR008929">
    <property type="entry name" value="Chondroitin_lyas"/>
</dbReference>
<organism evidence="8 9">
    <name type="scientific">Mortierella isabellina</name>
    <name type="common">Filamentous fungus</name>
    <name type="synonym">Umbelopsis isabellina</name>
    <dbReference type="NCBI Taxonomy" id="91625"/>
    <lineage>
        <taxon>Eukaryota</taxon>
        <taxon>Fungi</taxon>
        <taxon>Fungi incertae sedis</taxon>
        <taxon>Mucoromycota</taxon>
        <taxon>Mucoromycotina</taxon>
        <taxon>Umbelopsidomycetes</taxon>
        <taxon>Umbelopsidales</taxon>
        <taxon>Umbelopsidaceae</taxon>
        <taxon>Umbelopsis</taxon>
    </lineage>
</organism>
<dbReference type="Pfam" id="PF08124">
    <property type="entry name" value="Lyase_8_N"/>
    <property type="match status" value="1"/>
</dbReference>
<reference evidence="8" key="1">
    <citation type="submission" date="2020-12" db="EMBL/GenBank/DDBJ databases">
        <title>Metabolic potential, ecology and presence of endohyphal bacteria is reflected in genomic diversity of Mucoromycotina.</title>
        <authorList>
            <person name="Muszewska A."/>
            <person name="Okrasinska A."/>
            <person name="Steczkiewicz K."/>
            <person name="Drgas O."/>
            <person name="Orlowska M."/>
            <person name="Perlinska-Lenart U."/>
            <person name="Aleksandrzak-Piekarczyk T."/>
            <person name="Szatraj K."/>
            <person name="Zielenkiewicz U."/>
            <person name="Pilsyk S."/>
            <person name="Malc E."/>
            <person name="Mieczkowski P."/>
            <person name="Kruszewska J.S."/>
            <person name="Biernat P."/>
            <person name="Pawlowska J."/>
        </authorList>
    </citation>
    <scope>NUCLEOTIDE SEQUENCE</scope>
    <source>
        <strain evidence="8">WA0000067209</strain>
    </source>
</reference>
<dbReference type="Pfam" id="PF02278">
    <property type="entry name" value="Lyase_8"/>
    <property type="match status" value="1"/>
</dbReference>
<evidence type="ECO:0000313" key="9">
    <source>
        <dbReference type="Proteomes" id="UP000654370"/>
    </source>
</evidence>
<feature type="signal peptide" evidence="4">
    <location>
        <begin position="1"/>
        <end position="22"/>
    </location>
</feature>
<feature type="chain" id="PRO_5034199901" description="Polysaccharide lyase family 8 protein" evidence="4">
    <location>
        <begin position="23"/>
        <end position="783"/>
    </location>
</feature>
<dbReference type="GO" id="GO:0030246">
    <property type="term" value="F:carbohydrate binding"/>
    <property type="evidence" value="ECO:0007669"/>
    <property type="project" value="InterPro"/>
</dbReference>
<dbReference type="InterPro" id="IPR012970">
    <property type="entry name" value="Lyase_8_alpha_N"/>
</dbReference>
<dbReference type="GO" id="GO:0005576">
    <property type="term" value="C:extracellular region"/>
    <property type="evidence" value="ECO:0007669"/>
    <property type="project" value="InterPro"/>
</dbReference>
<evidence type="ECO:0000259" key="7">
    <source>
        <dbReference type="Pfam" id="PF08124"/>
    </source>
</evidence>